<keyword evidence="2" id="KW-1185">Reference proteome</keyword>
<reference evidence="2" key="1">
    <citation type="journal article" date="2024" name="Front. Bioeng. Biotechnol.">
        <title>Genome-scale model development and genomic sequencing of the oleaginous clade Lipomyces.</title>
        <authorList>
            <person name="Czajka J.J."/>
            <person name="Han Y."/>
            <person name="Kim J."/>
            <person name="Mondo S.J."/>
            <person name="Hofstad B.A."/>
            <person name="Robles A."/>
            <person name="Haridas S."/>
            <person name="Riley R."/>
            <person name="LaButti K."/>
            <person name="Pangilinan J."/>
            <person name="Andreopoulos W."/>
            <person name="Lipzen A."/>
            <person name="Yan J."/>
            <person name="Wang M."/>
            <person name="Ng V."/>
            <person name="Grigoriev I.V."/>
            <person name="Spatafora J.W."/>
            <person name="Magnuson J.K."/>
            <person name="Baker S.E."/>
            <person name="Pomraning K.R."/>
        </authorList>
    </citation>
    <scope>NUCLEOTIDE SEQUENCE [LARGE SCALE GENOMIC DNA]</scope>
    <source>
        <strain evidence="2">CBS 7786</strain>
    </source>
</reference>
<protein>
    <submittedName>
        <fullName evidence="1">MFS sugar transporter</fullName>
    </submittedName>
</protein>
<proteinExistence type="predicted"/>
<organism evidence="1 2">
    <name type="scientific">Lipomyces kononenkoae</name>
    <name type="common">Yeast</name>
    <dbReference type="NCBI Taxonomy" id="34357"/>
    <lineage>
        <taxon>Eukaryota</taxon>
        <taxon>Fungi</taxon>
        <taxon>Dikarya</taxon>
        <taxon>Ascomycota</taxon>
        <taxon>Saccharomycotina</taxon>
        <taxon>Lipomycetes</taxon>
        <taxon>Lipomycetales</taxon>
        <taxon>Lipomycetaceae</taxon>
        <taxon>Lipomyces</taxon>
    </lineage>
</organism>
<evidence type="ECO:0000313" key="1">
    <source>
        <dbReference type="EMBL" id="KAK9233840.1"/>
    </source>
</evidence>
<dbReference type="EMBL" id="MU971572">
    <property type="protein sequence ID" value="KAK9233840.1"/>
    <property type="molecule type" value="Genomic_DNA"/>
</dbReference>
<gene>
    <name evidence="1" type="ORF">V1525DRAFT_367890</name>
</gene>
<sequence>MYDWFGRGRSLRWAITVTCETAFILFGYDQGVFGNIINNADFLGQFNHPGDSLLGIIVSIYTLGCFCGCVLNFIMGDKLGRKKAIWVGMVFVLVGTVLQSTSYTIPHMMVGRFVCGIGTGLETSTIPMYQAELSEAHIRGRLICSEALFVGIGITIAYWFDYGLSFAEGSIAWRLPIACQAFFAIIVFLALFALPESPRYLFQTEINDEAQDILYRIYDLPRGDSKVEDEIMTIRAAIAVENLHGKFKWRYIFRSDEVRTGYRVLLSYGAMFMQQMSGINLINYYITTVLITNVGMDHNTAMVLAGVIIIFFTIGSLVPSFFIDRIGRRLPSMLGHLCSGICMMMIAIMLSFNDYPEPIKSRTAIAAVCFFFIYQLGFGASVNCIPWAYVPEILPLQARAKGTAIGISANWLWNFFVVMITPVIISRLQWRAYIIFAVTNFVFVFVHYCFYPETMNISLEDMDRLFIEHKALFMGWKRITRHGIAMGGEMNEIAVEASKIDIEHVQEAS</sequence>
<accession>A0ACC3SQI8</accession>
<name>A0ACC3SQI8_LIPKO</name>
<evidence type="ECO:0000313" key="2">
    <source>
        <dbReference type="Proteomes" id="UP001433508"/>
    </source>
</evidence>
<dbReference type="Proteomes" id="UP001433508">
    <property type="component" value="Unassembled WGS sequence"/>
</dbReference>
<keyword evidence="1" id="KW-0813">Transport</keyword>
<keyword evidence="1" id="KW-0762">Sugar transport</keyword>
<comment type="caution">
    <text evidence="1">The sequence shown here is derived from an EMBL/GenBank/DDBJ whole genome shotgun (WGS) entry which is preliminary data.</text>
</comment>